<name>A0A1F5EAW3_9BACT</name>
<dbReference type="SUPFAM" id="SSF53335">
    <property type="entry name" value="S-adenosyl-L-methionine-dependent methyltransferases"/>
    <property type="match status" value="1"/>
</dbReference>
<reference evidence="2 3" key="1">
    <citation type="journal article" date="2016" name="Nat. Commun.">
        <title>Thousands of microbial genomes shed light on interconnected biogeochemical processes in an aquifer system.</title>
        <authorList>
            <person name="Anantharaman K."/>
            <person name="Brown C.T."/>
            <person name="Hug L.A."/>
            <person name="Sharon I."/>
            <person name="Castelle C.J."/>
            <person name="Probst A.J."/>
            <person name="Thomas B.C."/>
            <person name="Singh A."/>
            <person name="Wilkins M.J."/>
            <person name="Karaoz U."/>
            <person name="Brodie E.L."/>
            <person name="Williams K.H."/>
            <person name="Hubbard S.S."/>
            <person name="Banfield J.F."/>
        </authorList>
    </citation>
    <scope>NUCLEOTIDE SEQUENCE [LARGE SCALE GENOMIC DNA]</scope>
</reference>
<evidence type="ECO:0000313" key="3">
    <source>
        <dbReference type="Proteomes" id="UP000177481"/>
    </source>
</evidence>
<protein>
    <recommendedName>
        <fullName evidence="1">Methyltransferase domain-containing protein</fullName>
    </recommendedName>
</protein>
<evidence type="ECO:0000259" key="1">
    <source>
        <dbReference type="Pfam" id="PF13847"/>
    </source>
</evidence>
<dbReference type="CDD" id="cd02440">
    <property type="entry name" value="AdoMet_MTases"/>
    <property type="match status" value="1"/>
</dbReference>
<dbReference type="STRING" id="1797471.A3A71_00580"/>
<organism evidence="2 3">
    <name type="scientific">Candidatus Berkelbacteria bacterium RIFCSPLOWO2_01_FULL_50_28</name>
    <dbReference type="NCBI Taxonomy" id="1797471"/>
    <lineage>
        <taxon>Bacteria</taxon>
        <taxon>Candidatus Berkelbacteria</taxon>
    </lineage>
</organism>
<dbReference type="GO" id="GO:0008757">
    <property type="term" value="F:S-adenosylmethionine-dependent methyltransferase activity"/>
    <property type="evidence" value="ECO:0007669"/>
    <property type="project" value="InterPro"/>
</dbReference>
<feature type="domain" description="Methyltransferase" evidence="1">
    <location>
        <begin position="91"/>
        <end position="193"/>
    </location>
</feature>
<sequence>MIEYFDEAKSRAINLGQDSCSLEEWKKGGYKKYSCSWHPNKFLVFLHPDELVGSDEYATEDPYAVSDHMTSNFHRRRFNCTLDLLKGVQGKGLKLLDIACGEGHITAEIKKHFPKMEVLGLDYSTSAIDYAHKKYKGVTFFVADAHQLPFKDESLDIAICNNIWEHVPDPLAMLKAISRVLKPGGLLIISTPSRYRFSNLARIARGKGVGFMSSYHVTEYSVGQVKEQLKYGGFQVKKITSTTIAERSPLSRLAKSFISLILKLTKSDHILESTAFYLAVKTSQSK</sequence>
<dbReference type="AlphaFoldDB" id="A0A1F5EAW3"/>
<dbReference type="PANTHER" id="PTHR43861:SF6">
    <property type="entry name" value="METHYLTRANSFERASE TYPE 11"/>
    <property type="match status" value="1"/>
</dbReference>
<accession>A0A1F5EAW3</accession>
<comment type="caution">
    <text evidence="2">The sequence shown here is derived from an EMBL/GenBank/DDBJ whole genome shotgun (WGS) entry which is preliminary data.</text>
</comment>
<dbReference type="PANTHER" id="PTHR43861">
    <property type="entry name" value="TRANS-ACONITATE 2-METHYLTRANSFERASE-RELATED"/>
    <property type="match status" value="1"/>
</dbReference>
<proteinExistence type="predicted"/>
<dbReference type="Pfam" id="PF13847">
    <property type="entry name" value="Methyltransf_31"/>
    <property type="match status" value="1"/>
</dbReference>
<gene>
    <name evidence="2" type="ORF">A3A71_00580</name>
</gene>
<dbReference type="InterPro" id="IPR025714">
    <property type="entry name" value="Methyltranfer_dom"/>
</dbReference>
<evidence type="ECO:0000313" key="2">
    <source>
        <dbReference type="EMBL" id="OGD64538.1"/>
    </source>
</evidence>
<dbReference type="Gene3D" id="3.40.50.150">
    <property type="entry name" value="Vaccinia Virus protein VP39"/>
    <property type="match status" value="1"/>
</dbReference>
<dbReference type="EMBL" id="MEZX01000002">
    <property type="protein sequence ID" value="OGD64538.1"/>
    <property type="molecule type" value="Genomic_DNA"/>
</dbReference>
<dbReference type="Proteomes" id="UP000177481">
    <property type="component" value="Unassembled WGS sequence"/>
</dbReference>
<dbReference type="InterPro" id="IPR029063">
    <property type="entry name" value="SAM-dependent_MTases_sf"/>
</dbReference>